<accession>F0W8I1</accession>
<evidence type="ECO:0000313" key="2">
    <source>
        <dbReference type="EMBL" id="CCA26853.1"/>
    </source>
</evidence>
<gene>
    <name evidence="1" type="primary">AlNc14C34G3107</name>
    <name evidence="2" type="synonym">AlNc14C422G11536</name>
    <name evidence="1" type="ORF">ALNC14_035790</name>
    <name evidence="2" type="ORF">ALNC14_129970</name>
</gene>
<name>F0W8I1_9STRA</name>
<reference evidence="1" key="1">
    <citation type="journal article" date="2011" name="PLoS Biol.">
        <title>Gene gain and loss during evolution of obligate parasitism in the white rust pathogen of Arabidopsis thaliana.</title>
        <authorList>
            <person name="Kemen E."/>
            <person name="Gardiner A."/>
            <person name="Schultz-Larsen T."/>
            <person name="Kemen A.C."/>
            <person name="Balmuth A.L."/>
            <person name="Robert-Seilaniantz A."/>
            <person name="Bailey K."/>
            <person name="Holub E."/>
            <person name="Studholme D.J."/>
            <person name="Maclean D."/>
            <person name="Jones J.D."/>
        </authorList>
    </citation>
    <scope>NUCLEOTIDE SEQUENCE</scope>
</reference>
<proteinExistence type="predicted"/>
<dbReference type="EMBL" id="FR824079">
    <property type="protein sequence ID" value="CCA17436.1"/>
    <property type="molecule type" value="Genomic_DNA"/>
</dbReference>
<dbReference type="HOGENOM" id="CLU_1258077_0_0_1"/>
<dbReference type="EMBL" id="FR824465">
    <property type="protein sequence ID" value="CCA26853.1"/>
    <property type="molecule type" value="Genomic_DNA"/>
</dbReference>
<evidence type="ECO:0000313" key="1">
    <source>
        <dbReference type="EMBL" id="CCA17436.1"/>
    </source>
</evidence>
<dbReference type="AlphaFoldDB" id="F0W8I1"/>
<protein>
    <submittedName>
        <fullName evidence="1">AlNc14C34G3107 protein</fullName>
    </submittedName>
    <submittedName>
        <fullName evidence="2">AlNc14C422G11536 protein</fullName>
    </submittedName>
</protein>
<sequence>MLNSRHVDNSPTTNYVLNRWKQNYLYISRVVSQCVVALFFGTTNNREKFYLSPVLSKHKSAIHLENFYKNDFGCLSIELMPTITFTFESNQITSDLAVDLLLHENDCDLPESHWIAPAAIHTANVIVVQWQLRDAGFSNVNKFKNAKDTEACLKCLALKRKVVFISVTKRYVWLVESHMTLPTCDTCKLSRRGVHFPYNQYLRHIPAKNVNKYLIFESTKRMRTMNDDGAQELKLQRAT</sequence>
<reference evidence="1" key="2">
    <citation type="submission" date="2011-02" db="EMBL/GenBank/DDBJ databases">
        <authorList>
            <person name="MacLean D."/>
        </authorList>
    </citation>
    <scope>NUCLEOTIDE SEQUENCE</scope>
</reference>
<organism evidence="1">
    <name type="scientific">Albugo laibachii Nc14</name>
    <dbReference type="NCBI Taxonomy" id="890382"/>
    <lineage>
        <taxon>Eukaryota</taxon>
        <taxon>Sar</taxon>
        <taxon>Stramenopiles</taxon>
        <taxon>Oomycota</taxon>
        <taxon>Peronosporomycetes</taxon>
        <taxon>Albuginales</taxon>
        <taxon>Albuginaceae</taxon>
        <taxon>Albugo</taxon>
    </lineage>
</organism>